<dbReference type="SUPFAM" id="SSF51430">
    <property type="entry name" value="NAD(P)-linked oxidoreductase"/>
    <property type="match status" value="1"/>
</dbReference>
<dbReference type="GO" id="GO:0050235">
    <property type="term" value="F:pyridoxal 4-dehydrogenase activity"/>
    <property type="evidence" value="ECO:0007669"/>
    <property type="project" value="UniProtKB-EC"/>
</dbReference>
<organism evidence="2 3">
    <name type="scientific">Microbacterium oxydans</name>
    <dbReference type="NCBI Taxonomy" id="82380"/>
    <lineage>
        <taxon>Bacteria</taxon>
        <taxon>Bacillati</taxon>
        <taxon>Actinomycetota</taxon>
        <taxon>Actinomycetes</taxon>
        <taxon>Micrococcales</taxon>
        <taxon>Microbacteriaceae</taxon>
        <taxon>Microbacterium</taxon>
    </lineage>
</organism>
<keyword evidence="2" id="KW-0560">Oxidoreductase</keyword>
<dbReference type="OrthoDB" id="9768851at2"/>
<dbReference type="InterPro" id="IPR020471">
    <property type="entry name" value="AKR"/>
</dbReference>
<evidence type="ECO:0000313" key="2">
    <source>
        <dbReference type="EMBL" id="KJL22990.1"/>
    </source>
</evidence>
<dbReference type="InterPro" id="IPR023210">
    <property type="entry name" value="NADP_OxRdtase_dom"/>
</dbReference>
<dbReference type="Gene3D" id="3.20.20.100">
    <property type="entry name" value="NADP-dependent oxidoreductase domain"/>
    <property type="match status" value="1"/>
</dbReference>
<dbReference type="EC" id="1.1.1.107" evidence="2"/>
<dbReference type="Proteomes" id="UP000033725">
    <property type="component" value="Unassembled WGS sequence"/>
</dbReference>
<dbReference type="PATRIC" id="fig|82380.10.peg.1744"/>
<evidence type="ECO:0000259" key="1">
    <source>
        <dbReference type="Pfam" id="PF00248"/>
    </source>
</evidence>
<comment type="caution">
    <text evidence="2">The sequence shown here is derived from an EMBL/GenBank/DDBJ whole genome shotgun (WGS) entry which is preliminary data.</text>
</comment>
<dbReference type="RefSeq" id="WP_045263629.1">
    <property type="nucleotide sequence ID" value="NZ_JYIV01000024.1"/>
</dbReference>
<dbReference type="CDD" id="cd19162">
    <property type="entry name" value="AKR_FDH"/>
    <property type="match status" value="1"/>
</dbReference>
<dbReference type="InterPro" id="IPR036812">
    <property type="entry name" value="NAD(P)_OxRdtase_dom_sf"/>
</dbReference>
<protein>
    <submittedName>
        <fullName evidence="2">Pyridoxal 4-dehydrogenase</fullName>
        <ecNumber evidence="2">1.1.1.107</ecNumber>
    </submittedName>
</protein>
<sequence>MTWITDSVAVGHHGLTLPRVGLGTASLGNFLGSISDQQASDTVADAFDAGVRYFDTAPLYGHGLAERRLSAGLGAHRAEAVISTKVGRLLRAGAPRDESQYVDGEPFYTDVPDIGPLWDFSYEGVRTSLEESLERLDVEHVDILNLHDPDEHFDAASTSAYHALRDLRAEGAVKGIGAGMNQTRVLTRLVETCDLDVVLLAGRYTLLDQSSMADVLPACRRRGTSVIAGGVFNSGVLLDPSEGARFDYVPADSHVLQKARAIRDVCDRYDIPLGAAAIQFPLAHPQVGSLLIGARSAEEFRMDVDLLTTPIPGAFWHDLRTSGLIPEDVPTPEGA</sequence>
<dbReference type="PANTHER" id="PTHR42686:SF1">
    <property type="entry name" value="GH17980P-RELATED"/>
    <property type="match status" value="1"/>
</dbReference>
<dbReference type="Pfam" id="PF00248">
    <property type="entry name" value="Aldo_ket_red"/>
    <property type="match status" value="1"/>
</dbReference>
<accession>A0A0F0KS83</accession>
<reference evidence="2 3" key="1">
    <citation type="submission" date="2015-02" db="EMBL/GenBank/DDBJ databases">
        <title>Draft genome sequences of ten Microbacterium spp. with emphasis on heavy metal contaminated environments.</title>
        <authorList>
            <person name="Corretto E."/>
        </authorList>
    </citation>
    <scope>NUCLEOTIDE SEQUENCE [LARGE SCALE GENOMIC DNA]</scope>
    <source>
        <strain evidence="2 3">BEL163</strain>
    </source>
</reference>
<proteinExistence type="predicted"/>
<feature type="domain" description="NADP-dependent oxidoreductase" evidence="1">
    <location>
        <begin position="20"/>
        <end position="312"/>
    </location>
</feature>
<dbReference type="PANTHER" id="PTHR42686">
    <property type="entry name" value="GH17980P-RELATED"/>
    <property type="match status" value="1"/>
</dbReference>
<gene>
    <name evidence="2" type="primary">pld1</name>
    <name evidence="2" type="ORF">RN51_01736</name>
</gene>
<name>A0A0F0KS83_9MICO</name>
<evidence type="ECO:0000313" key="3">
    <source>
        <dbReference type="Proteomes" id="UP000033725"/>
    </source>
</evidence>
<dbReference type="EMBL" id="JYIV01000024">
    <property type="protein sequence ID" value="KJL22990.1"/>
    <property type="molecule type" value="Genomic_DNA"/>
</dbReference>
<dbReference type="GO" id="GO:0005829">
    <property type="term" value="C:cytosol"/>
    <property type="evidence" value="ECO:0007669"/>
    <property type="project" value="TreeGrafter"/>
</dbReference>
<dbReference type="InterPro" id="IPR044477">
    <property type="entry name" value="FDH-like"/>
</dbReference>
<dbReference type="AlphaFoldDB" id="A0A0F0KS83"/>